<dbReference type="SMART" id="SM00267">
    <property type="entry name" value="GGDEF"/>
    <property type="match status" value="1"/>
</dbReference>
<evidence type="ECO:0000313" key="3">
    <source>
        <dbReference type="EMBL" id="AMK76302.1"/>
    </source>
</evidence>
<sequence length="378" mass="42443">MSLINPFTLSFNDKTLEKAFLQTTIERTRYQGRMAMIVGMFVYLLCGIIDQWFAPPDLVEDVWQSRLTALYVPTLVMTVTFTPWFSRLCHLLLAAVGFAAGVGLICMQILLPFDSSQYYYPMMVLVTFYTYNFVGTRFIYALGVDLILLLAYNLLFGNYMAYPLHILVSHDFFIISANLIGGSAGYLAEHGHRILFLRERELDEQRKHHLTRSLHDGLTGLPNRDLLYDRIAQAMSEAQRNGSTHCGFFLDLDGFKAINDTLTHKVGDYVLREVGQRLISAVRGADTVARIGGDEFFILALNIDSGEAACRLAAKLLDHLAQPIPDIPHDMSLGVSIGICLFPYEGMNVSDLIHRADAAMYQVKNSGKGYFKIANQPT</sequence>
<evidence type="ECO:0000259" key="2">
    <source>
        <dbReference type="PROSITE" id="PS50887"/>
    </source>
</evidence>
<dbReference type="AlphaFoldDB" id="A0A126T2K4"/>
<dbReference type="PANTHER" id="PTHR46663:SF2">
    <property type="entry name" value="GGDEF DOMAIN-CONTAINING PROTEIN"/>
    <property type="match status" value="1"/>
</dbReference>
<feature type="transmembrane region" description="Helical" evidence="1">
    <location>
        <begin position="34"/>
        <end position="54"/>
    </location>
</feature>
<dbReference type="NCBIfam" id="TIGR00254">
    <property type="entry name" value="GGDEF"/>
    <property type="match status" value="1"/>
</dbReference>
<dbReference type="PROSITE" id="PS50887">
    <property type="entry name" value="GGDEF"/>
    <property type="match status" value="1"/>
</dbReference>
<dbReference type="CDD" id="cd01949">
    <property type="entry name" value="GGDEF"/>
    <property type="match status" value="1"/>
</dbReference>
<dbReference type="InterPro" id="IPR052163">
    <property type="entry name" value="DGC-Regulatory_Protein"/>
</dbReference>
<dbReference type="OrthoDB" id="73375at2"/>
<dbReference type="InterPro" id="IPR043128">
    <property type="entry name" value="Rev_trsase/Diguanyl_cyclase"/>
</dbReference>
<keyword evidence="1" id="KW-0812">Transmembrane</keyword>
<dbReference type="Pfam" id="PF00990">
    <property type="entry name" value="GGDEF"/>
    <property type="match status" value="1"/>
</dbReference>
<dbReference type="RefSeq" id="WP_052141969.1">
    <property type="nucleotide sequence ID" value="NZ_CP014476.1"/>
</dbReference>
<keyword evidence="1" id="KW-1133">Transmembrane helix</keyword>
<keyword evidence="4" id="KW-1185">Reference proteome</keyword>
<accession>A0A126T2K4</accession>
<keyword evidence="1" id="KW-0472">Membrane</keyword>
<feature type="domain" description="GGDEF" evidence="2">
    <location>
        <begin position="243"/>
        <end position="376"/>
    </location>
</feature>
<organism evidence="3 4">
    <name type="scientific">Methylomonas denitrificans</name>
    <dbReference type="NCBI Taxonomy" id="1538553"/>
    <lineage>
        <taxon>Bacteria</taxon>
        <taxon>Pseudomonadati</taxon>
        <taxon>Pseudomonadota</taxon>
        <taxon>Gammaproteobacteria</taxon>
        <taxon>Methylococcales</taxon>
        <taxon>Methylococcaceae</taxon>
        <taxon>Methylomonas</taxon>
    </lineage>
</organism>
<feature type="transmembrane region" description="Helical" evidence="1">
    <location>
        <begin position="91"/>
        <end position="111"/>
    </location>
</feature>
<dbReference type="Proteomes" id="UP000030512">
    <property type="component" value="Chromosome"/>
</dbReference>
<name>A0A126T2K4_9GAMM</name>
<dbReference type="SUPFAM" id="SSF55073">
    <property type="entry name" value="Nucleotide cyclase"/>
    <property type="match status" value="1"/>
</dbReference>
<protein>
    <recommendedName>
        <fullName evidence="2">GGDEF domain-containing protein</fullName>
    </recommendedName>
</protein>
<dbReference type="InterPro" id="IPR000160">
    <property type="entry name" value="GGDEF_dom"/>
</dbReference>
<feature type="transmembrane region" description="Helical" evidence="1">
    <location>
        <begin position="167"/>
        <end position="188"/>
    </location>
</feature>
<dbReference type="KEGG" id="mdn:JT25_007315"/>
<reference evidence="3 4" key="1">
    <citation type="journal article" date="2015" name="Environ. Microbiol.">
        <title>Methane oxidation coupled to nitrate reduction under hypoxia by the Gammaproteobacterium Methylomonas denitrificans, sp. nov. type strain FJG1.</title>
        <authorList>
            <person name="Kits K.D."/>
            <person name="Klotz M.G."/>
            <person name="Stein L.Y."/>
        </authorList>
    </citation>
    <scope>NUCLEOTIDE SEQUENCE [LARGE SCALE GENOMIC DNA]</scope>
    <source>
        <strain evidence="3 4">FJG1</strain>
    </source>
</reference>
<dbReference type="Gene3D" id="3.30.70.270">
    <property type="match status" value="1"/>
</dbReference>
<dbReference type="InterPro" id="IPR029787">
    <property type="entry name" value="Nucleotide_cyclase"/>
</dbReference>
<feature type="transmembrane region" description="Helical" evidence="1">
    <location>
        <begin position="66"/>
        <end position="84"/>
    </location>
</feature>
<evidence type="ECO:0000313" key="4">
    <source>
        <dbReference type="Proteomes" id="UP000030512"/>
    </source>
</evidence>
<proteinExistence type="predicted"/>
<feature type="transmembrane region" description="Helical" evidence="1">
    <location>
        <begin position="139"/>
        <end position="161"/>
    </location>
</feature>
<dbReference type="EMBL" id="CP014476">
    <property type="protein sequence ID" value="AMK76302.1"/>
    <property type="molecule type" value="Genomic_DNA"/>
</dbReference>
<dbReference type="PANTHER" id="PTHR46663">
    <property type="entry name" value="DIGUANYLATE CYCLASE DGCT-RELATED"/>
    <property type="match status" value="1"/>
</dbReference>
<gene>
    <name evidence="3" type="ORF">JT25_007315</name>
</gene>
<evidence type="ECO:0000256" key="1">
    <source>
        <dbReference type="SAM" id="Phobius"/>
    </source>
</evidence>
<dbReference type="STRING" id="1538553.JT25_007315"/>